<feature type="compositionally biased region" description="Basic and acidic residues" evidence="1">
    <location>
        <begin position="11"/>
        <end position="21"/>
    </location>
</feature>
<reference evidence="2 3" key="1">
    <citation type="submission" date="2016-02" db="EMBL/GenBank/DDBJ databases">
        <title>Genome analysis of coral dinoflagellate symbionts highlights evolutionary adaptations to a symbiotic lifestyle.</title>
        <authorList>
            <person name="Aranda M."/>
            <person name="Li Y."/>
            <person name="Liew Y.J."/>
            <person name="Baumgarten S."/>
            <person name="Simakov O."/>
            <person name="Wilson M."/>
            <person name="Piel J."/>
            <person name="Ashoor H."/>
            <person name="Bougouffa S."/>
            <person name="Bajic V.B."/>
            <person name="Ryu T."/>
            <person name="Ravasi T."/>
            <person name="Bayer T."/>
            <person name="Micklem G."/>
            <person name="Kim H."/>
            <person name="Bhak J."/>
            <person name="Lajeunesse T.C."/>
            <person name="Voolstra C.R."/>
        </authorList>
    </citation>
    <scope>NUCLEOTIDE SEQUENCE [LARGE SCALE GENOMIC DNA]</scope>
    <source>
        <strain evidence="2 3">CCMP2467</strain>
    </source>
</reference>
<comment type="caution">
    <text evidence="2">The sequence shown here is derived from an EMBL/GenBank/DDBJ whole genome shotgun (WGS) entry which is preliminary data.</text>
</comment>
<feature type="region of interest" description="Disordered" evidence="1">
    <location>
        <begin position="1859"/>
        <end position="1931"/>
    </location>
</feature>
<feature type="compositionally biased region" description="Basic and acidic residues" evidence="1">
    <location>
        <begin position="1897"/>
        <end position="1911"/>
    </location>
</feature>
<protein>
    <submittedName>
        <fullName evidence="2">Uncharacterized protein</fullName>
    </submittedName>
</protein>
<keyword evidence="3" id="KW-1185">Reference proteome</keyword>
<feature type="compositionally biased region" description="Basic residues" evidence="1">
    <location>
        <begin position="1870"/>
        <end position="1879"/>
    </location>
</feature>
<dbReference type="EMBL" id="LSRX01000512">
    <property type="protein sequence ID" value="OLP95199.1"/>
    <property type="molecule type" value="Genomic_DNA"/>
</dbReference>
<proteinExistence type="predicted"/>
<evidence type="ECO:0000313" key="3">
    <source>
        <dbReference type="Proteomes" id="UP000186817"/>
    </source>
</evidence>
<dbReference type="OrthoDB" id="413494at2759"/>
<evidence type="ECO:0000313" key="2">
    <source>
        <dbReference type="EMBL" id="OLP95199.1"/>
    </source>
</evidence>
<sequence length="2087" mass="232853">MLGFRSWGGDASRRESKREATESSAHVSSRFHNAKRIKTGGDTVKTGGDSDGEADAIDIDEAGSRTDDDDDDIFEVRTTLLGNLKKHGDTDQHREALKSLGLVHNEKVRRAEAPSPEEFELVLQHRRGCTSLSLPLHAVGRRFKIEKMQWCLAEAGREMTREYLRQVASLAIAQDARKNKLLVRFSACSEKLRHCKGVLGHEYVKDGHYAQNINATLDAILHRFCTVGAGGPGPTSLDTDLLARLQERIEIYCADAASNEFCAGRLARSDLLPNLLTVLKDKSHASVRVLKRPWAADPEMTLVMDTVILQHNSITQRIDHSDTFSDVFARFCAKSSDVPVDGARIHNMRGQKNRFASYSKPLGRACIFLDALISTACWICVQRRGEEQGRDAGDFLTFLNEEKVILMAMMSDAASACVGLTRSLDTEDYDAATLNWEISSLVQTLHFLFIEGSVVEHGYTKQMLLYLRRQRAYMDGHDRPRCLGGPGTVSADMLQRCIDRLQIFVNLACETLRAEYPDFDLLSSFAIFDLDTKTMKSSEAFADRTQSMARLAQILKALPPHEVDEDSLRAEFVDVRPMAMYEHRKGCSNVDAWVQTILRLERKQATVRMNHPTATLRQVVQRYAAFSGLTTSGVEQGFSQIQRHCTPERNHMLLETELDETVLQLPQTVFSDHEITRRAVDVWLKYFNPPRARPTTTQRIDAGVPKMKGVQAGAETAWKAAESKRLSESVQQRPEVSIEEVQSLARSMTSHLMCDKVLAEEAFQKTKQYKNKLVAYLDNALLHASEVDEDCVQVAEAFKDAQQKEDAKNARLRKRRADLLNPARVPDPCTKHVYYAAGVVPPNLDCLVGDPEHADFIVEKDPSDPHDECYWCAFVLGTSICNDEFIRQHGQQGVCFNFTPAMHSKRQLFVSAGFGREHPRLAEVVRFACSHHGSKWRELASLEAFAEASTKVASKSPLSVLGLFSQTECAALQEKNILDRDGFAKLLAKQDAASMPADGGGAKAAAAADMALDPVAEMADNVNDDYTQAMHHFISTIMGHHVFEDILKADPIGIHSGGNGNAVTTGSKACFEAGDFDRAMKACGTYTAAGNLFWINFQWRPCSHVFTNMKAVEEVWKFHFSRGPAPFPWRIVVALPSSKFTAAALEKQFGALKRVSPEEQEAALLMAIAKRIDEGASDDELKKWRKTLLTVDMEFMPLPTCDDQYFKAVNLRRAVIVENEAVVRSCIQSIQEIMEFKLRKEKGLGHSMTAEELCTAWNAHVIEISSKYAEEISATWIQNAVKIQNSILSDKDVRNVVLWMEGEYGKSNPLNSIYALEAIISSTKTREDILWVLDMITHGFKFLGMTPAEFSSRNLGNKKGKGIVHLFLFKKMLLEYLNTWLVTHGFGEEQRAMLSQMLSPESYRKCCGAAGMKVDTQWMGLKAGSTRLLIQFVKNAVYSQSMDQYLKQAIKNTMDPKDVIQAVQTLKDALDELQACFQKECGPQAPGKKNEIENAEPEVMDKSFTVPLAELVTPEQEKLDVDGQLSQWQEYLEETFGQWVSFILNDSSSTTLAESMKEMAIVQASQQKDGHKVLIYDCKTAGEASSHPNTRQPPFKPKDLTKWVHAVIRSFDGDKTHGGSLPPKHLVCVLDGGKFGNEGQIQSAFLDLEGKLFSKESQKFIVLTTQKSLGDRKERVKGFVNQSENLHVMCTGGPLEIENKSRLFLPDATTHGTLLGYFKAPSFLDGECWRVDPASKRKMLGTNGKILTGGAAADPLPKPKFEDGLEPMSWHFTGMQVWQEILHAMEAQVVIAATCLDHLLPCVCLEMRVPIVVACWTEEHRQALKTKIMKCLWGMFLDEKSPHHQPALCKLLNLKNTKRKVPPPGLPKAAPKKARASKTAKKDADDDNMGDAEETESVEKNLPDPKPDPKVKAAPKPSGRKAGNSSTGSDEAKAKLLEKLMGASGFTVTDLLDADDEQDRIVWPRQKGARHQLKAAIENIVMERGDDPLHSHYFIDVSCAMSRKPKVCKDLCPCLTRARAGAGGFWLSWKNRMMNTNEIIRFMGVLPEEIPRNVVSERHLRLLAGNAIPVPMLGRILRAMLRATGRN</sequence>
<feature type="region of interest" description="Disordered" evidence="1">
    <location>
        <begin position="1"/>
        <end position="56"/>
    </location>
</feature>
<organism evidence="2 3">
    <name type="scientific">Symbiodinium microadriaticum</name>
    <name type="common">Dinoflagellate</name>
    <name type="synonym">Zooxanthella microadriatica</name>
    <dbReference type="NCBI Taxonomy" id="2951"/>
    <lineage>
        <taxon>Eukaryota</taxon>
        <taxon>Sar</taxon>
        <taxon>Alveolata</taxon>
        <taxon>Dinophyceae</taxon>
        <taxon>Suessiales</taxon>
        <taxon>Symbiodiniaceae</taxon>
        <taxon>Symbiodinium</taxon>
    </lineage>
</organism>
<feature type="compositionally biased region" description="Polar residues" evidence="1">
    <location>
        <begin position="22"/>
        <end position="31"/>
    </location>
</feature>
<accession>A0A1Q9DJ61</accession>
<gene>
    <name evidence="2" type="ORF">AK812_SmicGene22687</name>
</gene>
<feature type="compositionally biased region" description="Acidic residues" evidence="1">
    <location>
        <begin position="1885"/>
        <end position="1896"/>
    </location>
</feature>
<name>A0A1Q9DJ61_SYMMI</name>
<evidence type="ECO:0000256" key="1">
    <source>
        <dbReference type="SAM" id="MobiDB-lite"/>
    </source>
</evidence>
<dbReference type="Proteomes" id="UP000186817">
    <property type="component" value="Unassembled WGS sequence"/>
</dbReference>